<dbReference type="PROSITE" id="PS00062">
    <property type="entry name" value="ALDOKETO_REDUCTASE_2"/>
    <property type="match status" value="1"/>
</dbReference>
<dbReference type="PANTHER" id="PTHR43364:SF1">
    <property type="entry name" value="OXIDOREDUCTASE YDHF"/>
    <property type="match status" value="1"/>
</dbReference>
<dbReference type="Pfam" id="PF00248">
    <property type="entry name" value="Aldo_ket_red"/>
    <property type="match status" value="1"/>
</dbReference>
<dbReference type="InterPro" id="IPR020471">
    <property type="entry name" value="AKR"/>
</dbReference>
<evidence type="ECO:0000313" key="2">
    <source>
        <dbReference type="EMBL" id="CUB04279.1"/>
    </source>
</evidence>
<protein>
    <submittedName>
        <fullName evidence="2">Predicted oxidoreductase</fullName>
    </submittedName>
</protein>
<sequence length="300" mass="33546">MRMVQVGKSDLQFSRLVYGVWRLADASDVSLTHVRQKIDLCLDQGITTFDHADIYGDYECEMLFGKALAQDPSLRPKMQLISKCDIALMSEKFPDRRVKFYYTSAAYINSSVEQSLKNLHTDYLDLLLIHRPDPLMNAAETGAALDALIDSGKVRAVGVSNFDVWDWRLLQANMRHPLAANQVEMSLLQRDAFTDGSLSAMQLDQLTPMAWSPLGGGALFSDTPETRRLAPLFERLAKEQGASSDHVALAWLLAHPANILPVVGTNNPDRIKDLSNILDIQIDRETWFELWTAAAGQEVP</sequence>
<dbReference type="AlphaFoldDB" id="A0A0K6IMG3"/>
<accession>A0A0K6IMG3</accession>
<gene>
    <name evidence="2" type="ORF">Ga0061065_10698</name>
</gene>
<evidence type="ECO:0000259" key="1">
    <source>
        <dbReference type="Pfam" id="PF00248"/>
    </source>
</evidence>
<dbReference type="EMBL" id="CYHG01000006">
    <property type="protein sequence ID" value="CUB04279.1"/>
    <property type="molecule type" value="Genomic_DNA"/>
</dbReference>
<dbReference type="InterPro" id="IPR018170">
    <property type="entry name" value="Aldo/ket_reductase_CS"/>
</dbReference>
<dbReference type="Proteomes" id="UP000182769">
    <property type="component" value="Unassembled WGS sequence"/>
</dbReference>
<name>A0A0K6IMG3_9GAMM</name>
<keyword evidence="3" id="KW-1185">Reference proteome</keyword>
<dbReference type="InterPro" id="IPR036812">
    <property type="entry name" value="NAD(P)_OxRdtase_dom_sf"/>
</dbReference>
<dbReference type="RefSeq" id="WP_055463222.1">
    <property type="nucleotide sequence ID" value="NZ_CYHG01000006.1"/>
</dbReference>
<dbReference type="GO" id="GO:0005829">
    <property type="term" value="C:cytosol"/>
    <property type="evidence" value="ECO:0007669"/>
    <property type="project" value="TreeGrafter"/>
</dbReference>
<dbReference type="PANTHER" id="PTHR43364">
    <property type="entry name" value="NADH-SPECIFIC METHYLGLYOXAL REDUCTASE-RELATED"/>
    <property type="match status" value="1"/>
</dbReference>
<dbReference type="Gene3D" id="3.20.20.100">
    <property type="entry name" value="NADP-dependent oxidoreductase domain"/>
    <property type="match status" value="1"/>
</dbReference>
<dbReference type="STRING" id="1137284.GCA_001418205_02143"/>
<proteinExistence type="predicted"/>
<dbReference type="GO" id="GO:0016491">
    <property type="term" value="F:oxidoreductase activity"/>
    <property type="evidence" value="ECO:0007669"/>
    <property type="project" value="InterPro"/>
</dbReference>
<feature type="domain" description="NADP-dependent oxidoreductase" evidence="1">
    <location>
        <begin position="15"/>
        <end position="287"/>
    </location>
</feature>
<dbReference type="OrthoDB" id="9768793at2"/>
<dbReference type="InterPro" id="IPR050523">
    <property type="entry name" value="AKR_Detox_Biosynth"/>
</dbReference>
<evidence type="ECO:0000313" key="3">
    <source>
        <dbReference type="Proteomes" id="UP000182769"/>
    </source>
</evidence>
<dbReference type="PRINTS" id="PR00069">
    <property type="entry name" value="ALDKETRDTASE"/>
</dbReference>
<dbReference type="InterPro" id="IPR023210">
    <property type="entry name" value="NADP_OxRdtase_dom"/>
</dbReference>
<reference evidence="3" key="1">
    <citation type="submission" date="2015-08" db="EMBL/GenBank/DDBJ databases">
        <authorList>
            <person name="Varghese N."/>
        </authorList>
    </citation>
    <scope>NUCLEOTIDE SEQUENCE [LARGE SCALE GENOMIC DNA]</scope>
    <source>
        <strain evidence="3">JCM 18476</strain>
    </source>
</reference>
<dbReference type="CDD" id="cd19092">
    <property type="entry name" value="AKR_BsYcsN_EcYdhF-like"/>
    <property type="match status" value="1"/>
</dbReference>
<organism evidence="2 3">
    <name type="scientific">Marinomonas fungiae</name>
    <dbReference type="NCBI Taxonomy" id="1137284"/>
    <lineage>
        <taxon>Bacteria</taxon>
        <taxon>Pseudomonadati</taxon>
        <taxon>Pseudomonadota</taxon>
        <taxon>Gammaproteobacteria</taxon>
        <taxon>Oceanospirillales</taxon>
        <taxon>Oceanospirillaceae</taxon>
        <taxon>Marinomonas</taxon>
    </lineage>
</organism>
<dbReference type="SUPFAM" id="SSF51430">
    <property type="entry name" value="NAD(P)-linked oxidoreductase"/>
    <property type="match status" value="1"/>
</dbReference>